<keyword evidence="4 6" id="KW-1133">Transmembrane helix</keyword>
<feature type="transmembrane region" description="Helical" evidence="6">
    <location>
        <begin position="395"/>
        <end position="416"/>
    </location>
</feature>
<feature type="transmembrane region" description="Helical" evidence="6">
    <location>
        <begin position="198"/>
        <end position="221"/>
    </location>
</feature>
<dbReference type="GO" id="GO:1990961">
    <property type="term" value="P:xenobiotic detoxification by transmembrane export across the plasma membrane"/>
    <property type="evidence" value="ECO:0007669"/>
    <property type="project" value="InterPro"/>
</dbReference>
<feature type="transmembrane region" description="Helical" evidence="6">
    <location>
        <begin position="455"/>
        <end position="480"/>
    </location>
</feature>
<dbReference type="GO" id="GO:0042910">
    <property type="term" value="F:xenobiotic transmembrane transporter activity"/>
    <property type="evidence" value="ECO:0007669"/>
    <property type="project" value="InterPro"/>
</dbReference>
<evidence type="ECO:0000256" key="4">
    <source>
        <dbReference type="ARBA" id="ARBA00022989"/>
    </source>
</evidence>
<comment type="caution">
    <text evidence="7">The sequence shown here is derived from an EMBL/GenBank/DDBJ whole genome shotgun (WGS) entry which is preliminary data.</text>
</comment>
<dbReference type="Proteomes" id="UP001154282">
    <property type="component" value="Unassembled WGS sequence"/>
</dbReference>
<evidence type="ECO:0000256" key="1">
    <source>
        <dbReference type="ARBA" id="ARBA00004141"/>
    </source>
</evidence>
<evidence type="ECO:0000256" key="2">
    <source>
        <dbReference type="ARBA" id="ARBA00010199"/>
    </source>
</evidence>
<reference evidence="7" key="1">
    <citation type="submission" date="2022-08" db="EMBL/GenBank/DDBJ databases">
        <authorList>
            <person name="Gutierrez-Valencia J."/>
        </authorList>
    </citation>
    <scope>NUCLEOTIDE SEQUENCE</scope>
</reference>
<dbReference type="GO" id="GO:0015297">
    <property type="term" value="F:antiporter activity"/>
    <property type="evidence" value="ECO:0007669"/>
    <property type="project" value="InterPro"/>
</dbReference>
<name>A0AAV0RGI4_9ROSI</name>
<comment type="similarity">
    <text evidence="2 6">Belongs to the multi antimicrobial extrusion (MATE) (TC 2.A.66.1) family.</text>
</comment>
<keyword evidence="3 6" id="KW-0812">Transmembrane</keyword>
<feature type="transmembrane region" description="Helical" evidence="6">
    <location>
        <begin position="428"/>
        <end position="449"/>
    </location>
</feature>
<keyword evidence="8" id="KW-1185">Reference proteome</keyword>
<dbReference type="InterPro" id="IPR002528">
    <property type="entry name" value="MATE_fam"/>
</dbReference>
<dbReference type="Pfam" id="PF01554">
    <property type="entry name" value="MatE"/>
    <property type="match status" value="2"/>
</dbReference>
<dbReference type="GO" id="GO:0016020">
    <property type="term" value="C:membrane"/>
    <property type="evidence" value="ECO:0007669"/>
    <property type="project" value="UniProtKB-SubCell"/>
</dbReference>
<evidence type="ECO:0000313" key="7">
    <source>
        <dbReference type="EMBL" id="CAI0556445.1"/>
    </source>
</evidence>
<organism evidence="7 8">
    <name type="scientific">Linum tenue</name>
    <dbReference type="NCBI Taxonomy" id="586396"/>
    <lineage>
        <taxon>Eukaryota</taxon>
        <taxon>Viridiplantae</taxon>
        <taxon>Streptophyta</taxon>
        <taxon>Embryophyta</taxon>
        <taxon>Tracheophyta</taxon>
        <taxon>Spermatophyta</taxon>
        <taxon>Magnoliopsida</taxon>
        <taxon>eudicotyledons</taxon>
        <taxon>Gunneridae</taxon>
        <taxon>Pentapetalae</taxon>
        <taxon>rosids</taxon>
        <taxon>fabids</taxon>
        <taxon>Malpighiales</taxon>
        <taxon>Linaceae</taxon>
        <taxon>Linum</taxon>
    </lineage>
</organism>
<dbReference type="PANTHER" id="PTHR11206">
    <property type="entry name" value="MULTIDRUG RESISTANCE PROTEIN"/>
    <property type="match status" value="1"/>
</dbReference>
<feature type="transmembrane region" description="Helical" evidence="6">
    <location>
        <begin position="171"/>
        <end position="186"/>
    </location>
</feature>
<sequence>MASNETRSSKSVVWMKEVKTVSLVAAPMVAATLLQYLGYFLSTLMVGHLDDQLSLSAASIATAFSLVTGFTLLVSPSSVSSFPLPFCFSVLPTLIGWRDCNMQAGMAGGLETLCGQAYGAGQHQKLATYTYSAVASMTLLCFPISILWLFFTNKLLILTGQDHSISNLARSYSICLIPGLFAYALLQPMIRFFQTQSLLLPVLFSSLAAICVHVPLCWVLVFRTRLGCIGAGLSTSVSTWANTILLGTYMVCSPKCAETMAEFRWKDVLVESWAFLRFAVPSAIMTCLEWWSFDVLILLSGLLPNPKLETSVLSICFSISYMHSTIPLGFAATISTRVSNELGAGNAKAAKLAMKVVMVLLATELVVIILPLLFLRHFLGYAFSSDKEIVDYVATMAPFLCLQCITDALQAVLSGVVRGSGKQKLGAFVNLGAYYLVGTPLAAILAFVAHLRGKGLLIGISTGAGLQASLFAVTIVLTNWEQQASKSRERIFRGGEPEGP</sequence>
<feature type="transmembrane region" description="Helical" evidence="6">
    <location>
        <begin position="312"/>
        <end position="335"/>
    </location>
</feature>
<dbReference type="NCBIfam" id="TIGR00797">
    <property type="entry name" value="matE"/>
    <property type="match status" value="1"/>
</dbReference>
<keyword evidence="5 6" id="KW-0472">Membrane</keyword>
<protein>
    <recommendedName>
        <fullName evidence="6">Protein DETOXIFICATION</fullName>
    </recommendedName>
    <alternativeName>
        <fullName evidence="6">Multidrug and toxic compound extrusion protein</fullName>
    </alternativeName>
</protein>
<dbReference type="InterPro" id="IPR045069">
    <property type="entry name" value="MATE_euk"/>
</dbReference>
<evidence type="ECO:0000313" key="8">
    <source>
        <dbReference type="Proteomes" id="UP001154282"/>
    </source>
</evidence>
<feature type="transmembrane region" description="Helical" evidence="6">
    <location>
        <begin position="356"/>
        <end position="375"/>
    </location>
</feature>
<dbReference type="AlphaFoldDB" id="A0AAV0RGI4"/>
<feature type="transmembrane region" description="Helical" evidence="6">
    <location>
        <begin position="21"/>
        <end position="41"/>
    </location>
</feature>
<evidence type="ECO:0000256" key="3">
    <source>
        <dbReference type="ARBA" id="ARBA00022692"/>
    </source>
</evidence>
<evidence type="ECO:0000256" key="5">
    <source>
        <dbReference type="ARBA" id="ARBA00023136"/>
    </source>
</evidence>
<dbReference type="EMBL" id="CAMGYJ010000010">
    <property type="protein sequence ID" value="CAI0556445.1"/>
    <property type="molecule type" value="Genomic_DNA"/>
</dbReference>
<accession>A0AAV0RGI4</accession>
<proteinExistence type="inferred from homology"/>
<comment type="subcellular location">
    <subcellularLocation>
        <location evidence="1">Membrane</location>
        <topology evidence="1">Multi-pass membrane protein</topology>
    </subcellularLocation>
</comment>
<evidence type="ECO:0000256" key="6">
    <source>
        <dbReference type="RuleBase" id="RU004914"/>
    </source>
</evidence>
<feature type="transmembrane region" description="Helical" evidence="6">
    <location>
        <begin position="129"/>
        <end position="151"/>
    </location>
</feature>
<gene>
    <name evidence="7" type="ORF">LITE_LOCUS47977</name>
</gene>
<feature type="transmembrane region" description="Helical" evidence="6">
    <location>
        <begin position="53"/>
        <end position="74"/>
    </location>
</feature>
<dbReference type="CDD" id="cd13132">
    <property type="entry name" value="MATE_eukaryotic"/>
    <property type="match status" value="1"/>
</dbReference>
<feature type="transmembrane region" description="Helical" evidence="6">
    <location>
        <begin position="233"/>
        <end position="252"/>
    </location>
</feature>